<keyword evidence="3" id="KW-1185">Reference proteome</keyword>
<evidence type="ECO:0000313" key="3">
    <source>
        <dbReference type="Proteomes" id="UP000887116"/>
    </source>
</evidence>
<evidence type="ECO:0000256" key="1">
    <source>
        <dbReference type="SAM" id="MobiDB-lite"/>
    </source>
</evidence>
<comment type="caution">
    <text evidence="2">The sequence shown here is derived from an EMBL/GenBank/DDBJ whole genome shotgun (WGS) entry which is preliminary data.</text>
</comment>
<dbReference type="AlphaFoldDB" id="A0A8X6H046"/>
<gene>
    <name evidence="2" type="ORF">TNCT_467651</name>
</gene>
<reference evidence="2" key="1">
    <citation type="submission" date="2020-07" db="EMBL/GenBank/DDBJ databases">
        <title>Multicomponent nature underlies the extraordinary mechanical properties of spider dragline silk.</title>
        <authorList>
            <person name="Kono N."/>
            <person name="Nakamura H."/>
            <person name="Mori M."/>
            <person name="Yoshida Y."/>
            <person name="Ohtoshi R."/>
            <person name="Malay A.D."/>
            <person name="Moran D.A.P."/>
            <person name="Tomita M."/>
            <person name="Numata K."/>
            <person name="Arakawa K."/>
        </authorList>
    </citation>
    <scope>NUCLEOTIDE SEQUENCE</scope>
</reference>
<proteinExistence type="predicted"/>
<evidence type="ECO:0000313" key="2">
    <source>
        <dbReference type="EMBL" id="GFR14537.1"/>
    </source>
</evidence>
<feature type="region of interest" description="Disordered" evidence="1">
    <location>
        <begin position="1"/>
        <end position="57"/>
    </location>
</feature>
<name>A0A8X6H046_TRICU</name>
<protein>
    <submittedName>
        <fullName evidence="2">Uncharacterized protein</fullName>
    </submittedName>
</protein>
<organism evidence="2 3">
    <name type="scientific">Trichonephila clavata</name>
    <name type="common">Joro spider</name>
    <name type="synonym">Nephila clavata</name>
    <dbReference type="NCBI Taxonomy" id="2740835"/>
    <lineage>
        <taxon>Eukaryota</taxon>
        <taxon>Metazoa</taxon>
        <taxon>Ecdysozoa</taxon>
        <taxon>Arthropoda</taxon>
        <taxon>Chelicerata</taxon>
        <taxon>Arachnida</taxon>
        <taxon>Araneae</taxon>
        <taxon>Araneomorphae</taxon>
        <taxon>Entelegynae</taxon>
        <taxon>Araneoidea</taxon>
        <taxon>Nephilidae</taxon>
        <taxon>Trichonephila</taxon>
    </lineage>
</organism>
<feature type="compositionally biased region" description="Basic and acidic residues" evidence="1">
    <location>
        <begin position="1"/>
        <end position="39"/>
    </location>
</feature>
<accession>A0A8X6H046</accession>
<dbReference type="Proteomes" id="UP000887116">
    <property type="component" value="Unassembled WGS sequence"/>
</dbReference>
<dbReference type="EMBL" id="BMAO01017274">
    <property type="protein sequence ID" value="GFR14537.1"/>
    <property type="molecule type" value="Genomic_DNA"/>
</dbReference>
<sequence>MNEKRSKIDRVEENEGHVEEKNDHVEVENDDRVREKNEVESSEESSGSDDGSYDYLKDDVNDFDFGQNCRSAYDGESDDDETMRNMVSKKFLTLCKKCAYLHITLSEHPLLSKTSTHL</sequence>